<dbReference type="Proteomes" id="UP001202248">
    <property type="component" value="Unassembled WGS sequence"/>
</dbReference>
<keyword evidence="1" id="KW-0472">Membrane</keyword>
<evidence type="ECO:0000313" key="2">
    <source>
        <dbReference type="EMBL" id="MCH5599586.1"/>
    </source>
</evidence>
<keyword evidence="1" id="KW-0812">Transmembrane</keyword>
<evidence type="ECO:0000256" key="1">
    <source>
        <dbReference type="SAM" id="Phobius"/>
    </source>
</evidence>
<name>A0ABS9SMU0_9BACT</name>
<keyword evidence="3" id="KW-1185">Reference proteome</keyword>
<dbReference type="RefSeq" id="WP_240831628.1">
    <property type="nucleotide sequence ID" value="NZ_JAKWBL010000004.1"/>
</dbReference>
<sequence>MDQFSQQEIGSNMPSSLYRNIYATAKVAGIAAIVFLAAALVGAIGAFSKPLPVMNVPVAEGFNEEEAQQMITGGVYFLY</sequence>
<dbReference type="EMBL" id="JAKWBL010000004">
    <property type="protein sequence ID" value="MCH5599586.1"/>
    <property type="molecule type" value="Genomic_DNA"/>
</dbReference>
<protein>
    <submittedName>
        <fullName evidence="2">Uncharacterized protein</fullName>
    </submittedName>
</protein>
<organism evidence="2 3">
    <name type="scientific">Niabella ginsengisoli</name>
    <dbReference type="NCBI Taxonomy" id="522298"/>
    <lineage>
        <taxon>Bacteria</taxon>
        <taxon>Pseudomonadati</taxon>
        <taxon>Bacteroidota</taxon>
        <taxon>Chitinophagia</taxon>
        <taxon>Chitinophagales</taxon>
        <taxon>Chitinophagaceae</taxon>
        <taxon>Niabella</taxon>
    </lineage>
</organism>
<proteinExistence type="predicted"/>
<comment type="caution">
    <text evidence="2">The sequence shown here is derived from an EMBL/GenBank/DDBJ whole genome shotgun (WGS) entry which is preliminary data.</text>
</comment>
<accession>A0ABS9SMU0</accession>
<keyword evidence="1" id="KW-1133">Transmembrane helix</keyword>
<evidence type="ECO:0000313" key="3">
    <source>
        <dbReference type="Proteomes" id="UP001202248"/>
    </source>
</evidence>
<gene>
    <name evidence="2" type="ORF">MKP09_17575</name>
</gene>
<reference evidence="2 3" key="1">
    <citation type="submission" date="2022-02" db="EMBL/GenBank/DDBJ databases">
        <authorList>
            <person name="Min J."/>
        </authorList>
    </citation>
    <scope>NUCLEOTIDE SEQUENCE [LARGE SCALE GENOMIC DNA]</scope>
    <source>
        <strain evidence="2 3">GR10-1</strain>
    </source>
</reference>
<feature type="transmembrane region" description="Helical" evidence="1">
    <location>
        <begin position="21"/>
        <end position="47"/>
    </location>
</feature>